<feature type="region of interest" description="Disordered" evidence="1">
    <location>
        <begin position="1"/>
        <end position="45"/>
    </location>
</feature>
<name>A0A8J2L322_9HEXA</name>
<accession>A0A8J2L322</accession>
<evidence type="ECO:0000313" key="3">
    <source>
        <dbReference type="Proteomes" id="UP000708208"/>
    </source>
</evidence>
<dbReference type="AlphaFoldDB" id="A0A8J2L322"/>
<evidence type="ECO:0000256" key="1">
    <source>
        <dbReference type="SAM" id="MobiDB-lite"/>
    </source>
</evidence>
<reference evidence="2" key="1">
    <citation type="submission" date="2021-06" db="EMBL/GenBank/DDBJ databases">
        <authorList>
            <person name="Hodson N. C."/>
            <person name="Mongue J. A."/>
            <person name="Jaron S. K."/>
        </authorList>
    </citation>
    <scope>NUCLEOTIDE SEQUENCE</scope>
</reference>
<feature type="compositionally biased region" description="Basic residues" evidence="1">
    <location>
        <begin position="27"/>
        <end position="36"/>
    </location>
</feature>
<feature type="region of interest" description="Disordered" evidence="1">
    <location>
        <begin position="246"/>
        <end position="289"/>
    </location>
</feature>
<protein>
    <submittedName>
        <fullName evidence="2">Uncharacterized protein</fullName>
    </submittedName>
</protein>
<sequence>MLTEARQRASLMENAAGDVTTDVEGSRKRRKPKGYNRNHSQPQKLAKLLPLTPHSEKGINHLNYPPPLPKSPMTVPHQPVCIAIRGTNETQLVHGEPTTVVAATASISETLVTDTQPDFQKIVLTSLASIKVRMQQVEETQELILNQLKSMKPAIDSKFALIIPVKSVAALDFLEQQICTDENCTKSHVPTRNEYQRDCTNENVPLNVPRANSVHFNFGKEKGKAQVIEDAIKSLKAAPQRLKKIETSENQIPKQDVHGVSGSNAIDLEEIGSEDENGTQNSGTSDLEI</sequence>
<comment type="caution">
    <text evidence="2">The sequence shown here is derived from an EMBL/GenBank/DDBJ whole genome shotgun (WGS) entry which is preliminary data.</text>
</comment>
<keyword evidence="3" id="KW-1185">Reference proteome</keyword>
<evidence type="ECO:0000313" key="2">
    <source>
        <dbReference type="EMBL" id="CAG7827859.1"/>
    </source>
</evidence>
<organism evidence="2 3">
    <name type="scientific">Allacma fusca</name>
    <dbReference type="NCBI Taxonomy" id="39272"/>
    <lineage>
        <taxon>Eukaryota</taxon>
        <taxon>Metazoa</taxon>
        <taxon>Ecdysozoa</taxon>
        <taxon>Arthropoda</taxon>
        <taxon>Hexapoda</taxon>
        <taxon>Collembola</taxon>
        <taxon>Symphypleona</taxon>
        <taxon>Sminthuridae</taxon>
        <taxon>Allacma</taxon>
    </lineage>
</organism>
<feature type="compositionally biased region" description="Polar residues" evidence="1">
    <location>
        <begin position="278"/>
        <end position="289"/>
    </location>
</feature>
<feature type="compositionally biased region" description="Acidic residues" evidence="1">
    <location>
        <begin position="267"/>
        <end position="277"/>
    </location>
</feature>
<dbReference type="Proteomes" id="UP000708208">
    <property type="component" value="Unassembled WGS sequence"/>
</dbReference>
<gene>
    <name evidence="2" type="ORF">AFUS01_LOCUS37817</name>
</gene>
<proteinExistence type="predicted"/>
<dbReference type="EMBL" id="CAJVCH010545114">
    <property type="protein sequence ID" value="CAG7827859.1"/>
    <property type="molecule type" value="Genomic_DNA"/>
</dbReference>